<comment type="caution">
    <text evidence="2">The sequence shown here is derived from an EMBL/GenBank/DDBJ whole genome shotgun (WGS) entry which is preliminary data.</text>
</comment>
<protein>
    <recommendedName>
        <fullName evidence="1">YetF C-terminal domain-containing protein</fullName>
    </recommendedName>
</protein>
<proteinExistence type="predicted"/>
<dbReference type="Pfam" id="PF04239">
    <property type="entry name" value="DUF421"/>
    <property type="match status" value="1"/>
</dbReference>
<feature type="domain" description="YetF C-terminal" evidence="1">
    <location>
        <begin position="2"/>
        <end position="65"/>
    </location>
</feature>
<organism evidence="2 3">
    <name type="scientific">Salinibacillus aidingensis</name>
    <dbReference type="NCBI Taxonomy" id="237684"/>
    <lineage>
        <taxon>Bacteria</taxon>
        <taxon>Bacillati</taxon>
        <taxon>Bacillota</taxon>
        <taxon>Bacilli</taxon>
        <taxon>Bacillales</taxon>
        <taxon>Bacillaceae</taxon>
        <taxon>Salinibacillus</taxon>
    </lineage>
</organism>
<name>A0ABN1BAT7_9BACI</name>
<dbReference type="InterPro" id="IPR007353">
    <property type="entry name" value="DUF421"/>
</dbReference>
<evidence type="ECO:0000259" key="1">
    <source>
        <dbReference type="Pfam" id="PF04239"/>
    </source>
</evidence>
<gene>
    <name evidence="2" type="ORF">GCM10008986_20130</name>
</gene>
<dbReference type="Proteomes" id="UP001500880">
    <property type="component" value="Unassembled WGS sequence"/>
</dbReference>
<evidence type="ECO:0000313" key="2">
    <source>
        <dbReference type="EMBL" id="GAA0493630.1"/>
    </source>
</evidence>
<accession>A0ABN1BAT7</accession>
<keyword evidence="3" id="KW-1185">Reference proteome</keyword>
<evidence type="ECO:0000313" key="3">
    <source>
        <dbReference type="Proteomes" id="UP001500880"/>
    </source>
</evidence>
<dbReference type="EMBL" id="BAAADO010000004">
    <property type="protein sequence ID" value="GAA0493630.1"/>
    <property type="molecule type" value="Genomic_DNA"/>
</dbReference>
<sequence>MAIIEANGYLSVKQYPEKEAARAEHILPQPNAYSKGMDVPIVIDGEIYEKVLYSRNLNESWLYEE</sequence>
<reference evidence="2 3" key="1">
    <citation type="journal article" date="2019" name="Int. J. Syst. Evol. Microbiol.">
        <title>The Global Catalogue of Microorganisms (GCM) 10K type strain sequencing project: providing services to taxonomists for standard genome sequencing and annotation.</title>
        <authorList>
            <consortium name="The Broad Institute Genomics Platform"/>
            <consortium name="The Broad Institute Genome Sequencing Center for Infectious Disease"/>
            <person name="Wu L."/>
            <person name="Ma J."/>
        </authorList>
    </citation>
    <scope>NUCLEOTIDE SEQUENCE [LARGE SCALE GENOMIC DNA]</scope>
    <source>
        <strain evidence="2 3">JCM 12389</strain>
    </source>
</reference>